<keyword evidence="3" id="KW-1185">Reference proteome</keyword>
<dbReference type="Proteomes" id="UP000015105">
    <property type="component" value="Chromosome 6D"/>
</dbReference>
<feature type="compositionally biased region" description="Low complexity" evidence="1">
    <location>
        <begin position="126"/>
        <end position="135"/>
    </location>
</feature>
<dbReference type="EnsemblPlants" id="AET6Gv20429900.5">
    <property type="protein sequence ID" value="AET6Gv20429900.5"/>
    <property type="gene ID" value="AET6Gv20429900"/>
</dbReference>
<accession>A0A453NNR2</accession>
<feature type="region of interest" description="Disordered" evidence="1">
    <location>
        <begin position="61"/>
        <end position="95"/>
    </location>
</feature>
<dbReference type="AlphaFoldDB" id="A0A453NNR2"/>
<dbReference type="Gramene" id="AET6Gv20429900.5">
    <property type="protein sequence ID" value="AET6Gv20429900.5"/>
    <property type="gene ID" value="AET6Gv20429900"/>
</dbReference>
<evidence type="ECO:0000313" key="2">
    <source>
        <dbReference type="EnsemblPlants" id="AET6Gv20429900.5"/>
    </source>
</evidence>
<reference evidence="2" key="4">
    <citation type="submission" date="2019-03" db="UniProtKB">
        <authorList>
            <consortium name="EnsemblPlants"/>
        </authorList>
    </citation>
    <scope>IDENTIFICATION</scope>
</reference>
<evidence type="ECO:0000256" key="1">
    <source>
        <dbReference type="SAM" id="MobiDB-lite"/>
    </source>
</evidence>
<sequence length="151" mass="16038">RGQWKNILSIHLFDSFVRLQSILHTLSARSPTERRPRQLAAGQALRRMMRAGLTLQSGAAAHVFSRRVTPQPRPPAPARGDHSPGAATLSTPLPQTVNDVVDDAVSCPRPEAAASVRIHGTDDLQPASSASAPSSTRLSGALLRDHGSVAC</sequence>
<reference evidence="3" key="1">
    <citation type="journal article" date="2014" name="Science">
        <title>Ancient hybridizations among the ancestral genomes of bread wheat.</title>
        <authorList>
            <consortium name="International Wheat Genome Sequencing Consortium,"/>
            <person name="Marcussen T."/>
            <person name="Sandve S.R."/>
            <person name="Heier L."/>
            <person name="Spannagl M."/>
            <person name="Pfeifer M."/>
            <person name="Jakobsen K.S."/>
            <person name="Wulff B.B."/>
            <person name="Steuernagel B."/>
            <person name="Mayer K.F."/>
            <person name="Olsen O.A."/>
        </authorList>
    </citation>
    <scope>NUCLEOTIDE SEQUENCE [LARGE SCALE GENOMIC DNA]</scope>
    <source>
        <strain evidence="3">cv. AL8/78</strain>
    </source>
</reference>
<feature type="region of interest" description="Disordered" evidence="1">
    <location>
        <begin position="118"/>
        <end position="151"/>
    </location>
</feature>
<protein>
    <submittedName>
        <fullName evidence="2">Uncharacterized protein</fullName>
    </submittedName>
</protein>
<name>A0A453NNR2_AEGTS</name>
<evidence type="ECO:0000313" key="3">
    <source>
        <dbReference type="Proteomes" id="UP000015105"/>
    </source>
</evidence>
<organism evidence="2 3">
    <name type="scientific">Aegilops tauschii subsp. strangulata</name>
    <name type="common">Goatgrass</name>
    <dbReference type="NCBI Taxonomy" id="200361"/>
    <lineage>
        <taxon>Eukaryota</taxon>
        <taxon>Viridiplantae</taxon>
        <taxon>Streptophyta</taxon>
        <taxon>Embryophyta</taxon>
        <taxon>Tracheophyta</taxon>
        <taxon>Spermatophyta</taxon>
        <taxon>Magnoliopsida</taxon>
        <taxon>Liliopsida</taxon>
        <taxon>Poales</taxon>
        <taxon>Poaceae</taxon>
        <taxon>BOP clade</taxon>
        <taxon>Pooideae</taxon>
        <taxon>Triticodae</taxon>
        <taxon>Triticeae</taxon>
        <taxon>Triticinae</taxon>
        <taxon>Aegilops</taxon>
    </lineage>
</organism>
<reference evidence="3" key="2">
    <citation type="journal article" date="2017" name="Nat. Plants">
        <title>The Aegilops tauschii genome reveals multiple impacts of transposons.</title>
        <authorList>
            <person name="Zhao G."/>
            <person name="Zou C."/>
            <person name="Li K."/>
            <person name="Wang K."/>
            <person name="Li T."/>
            <person name="Gao L."/>
            <person name="Zhang X."/>
            <person name="Wang H."/>
            <person name="Yang Z."/>
            <person name="Liu X."/>
            <person name="Jiang W."/>
            <person name="Mao L."/>
            <person name="Kong X."/>
            <person name="Jiao Y."/>
            <person name="Jia J."/>
        </authorList>
    </citation>
    <scope>NUCLEOTIDE SEQUENCE [LARGE SCALE GENOMIC DNA]</scope>
    <source>
        <strain evidence="3">cv. AL8/78</strain>
    </source>
</reference>
<proteinExistence type="predicted"/>
<reference evidence="2" key="3">
    <citation type="journal article" date="2017" name="Nature">
        <title>Genome sequence of the progenitor of the wheat D genome Aegilops tauschii.</title>
        <authorList>
            <person name="Luo M.C."/>
            <person name="Gu Y.Q."/>
            <person name="Puiu D."/>
            <person name="Wang H."/>
            <person name="Twardziok S.O."/>
            <person name="Deal K.R."/>
            <person name="Huo N."/>
            <person name="Zhu T."/>
            <person name="Wang L."/>
            <person name="Wang Y."/>
            <person name="McGuire P.E."/>
            <person name="Liu S."/>
            <person name="Long H."/>
            <person name="Ramasamy R.K."/>
            <person name="Rodriguez J.C."/>
            <person name="Van S.L."/>
            <person name="Yuan L."/>
            <person name="Wang Z."/>
            <person name="Xia Z."/>
            <person name="Xiao L."/>
            <person name="Anderson O.D."/>
            <person name="Ouyang S."/>
            <person name="Liang Y."/>
            <person name="Zimin A.V."/>
            <person name="Pertea G."/>
            <person name="Qi P."/>
            <person name="Bennetzen J.L."/>
            <person name="Dai X."/>
            <person name="Dawson M.W."/>
            <person name="Muller H.G."/>
            <person name="Kugler K."/>
            <person name="Rivarola-Duarte L."/>
            <person name="Spannagl M."/>
            <person name="Mayer K.F.X."/>
            <person name="Lu F.H."/>
            <person name="Bevan M.W."/>
            <person name="Leroy P."/>
            <person name="Li P."/>
            <person name="You F.M."/>
            <person name="Sun Q."/>
            <person name="Liu Z."/>
            <person name="Lyons E."/>
            <person name="Wicker T."/>
            <person name="Salzberg S.L."/>
            <person name="Devos K.M."/>
            <person name="Dvorak J."/>
        </authorList>
    </citation>
    <scope>NUCLEOTIDE SEQUENCE [LARGE SCALE GENOMIC DNA]</scope>
    <source>
        <strain evidence="2">cv. AL8/78</strain>
    </source>
</reference>
<reference evidence="2" key="5">
    <citation type="journal article" date="2021" name="G3 (Bethesda)">
        <title>Aegilops tauschii genome assembly Aet v5.0 features greater sequence contiguity and improved annotation.</title>
        <authorList>
            <person name="Wang L."/>
            <person name="Zhu T."/>
            <person name="Rodriguez J.C."/>
            <person name="Deal K.R."/>
            <person name="Dubcovsky J."/>
            <person name="McGuire P.E."/>
            <person name="Lux T."/>
            <person name="Spannagl M."/>
            <person name="Mayer K.F.X."/>
            <person name="Baldrich P."/>
            <person name="Meyers B.C."/>
            <person name="Huo N."/>
            <person name="Gu Y.Q."/>
            <person name="Zhou H."/>
            <person name="Devos K.M."/>
            <person name="Bennetzen J.L."/>
            <person name="Unver T."/>
            <person name="Budak H."/>
            <person name="Gulick P.J."/>
            <person name="Galiba G."/>
            <person name="Kalapos B."/>
            <person name="Nelson D.R."/>
            <person name="Li P."/>
            <person name="You F.M."/>
            <person name="Luo M.C."/>
            <person name="Dvorak J."/>
        </authorList>
    </citation>
    <scope>NUCLEOTIDE SEQUENCE [LARGE SCALE GENOMIC DNA]</scope>
    <source>
        <strain evidence="2">cv. AL8/78</strain>
    </source>
</reference>